<name>A0ACC2UIX2_9FUNG</name>
<keyword evidence="2" id="KW-1185">Reference proteome</keyword>
<gene>
    <name evidence="1" type="ORF">DSO57_1004164</name>
</gene>
<comment type="caution">
    <text evidence="1">The sequence shown here is derived from an EMBL/GenBank/DDBJ whole genome shotgun (WGS) entry which is preliminary data.</text>
</comment>
<protein>
    <submittedName>
        <fullName evidence="1">Uncharacterized protein</fullName>
    </submittedName>
</protein>
<proteinExistence type="predicted"/>
<evidence type="ECO:0000313" key="2">
    <source>
        <dbReference type="Proteomes" id="UP001165960"/>
    </source>
</evidence>
<dbReference type="EMBL" id="QTSX02000720">
    <property type="protein sequence ID" value="KAJ9086441.1"/>
    <property type="molecule type" value="Genomic_DNA"/>
</dbReference>
<evidence type="ECO:0000313" key="1">
    <source>
        <dbReference type="EMBL" id="KAJ9086441.1"/>
    </source>
</evidence>
<reference evidence="1" key="1">
    <citation type="submission" date="2022-04" db="EMBL/GenBank/DDBJ databases">
        <title>Genome of the entomopathogenic fungus Entomophthora muscae.</title>
        <authorList>
            <person name="Elya C."/>
            <person name="Lovett B.R."/>
            <person name="Lee E."/>
            <person name="Macias A.M."/>
            <person name="Hajek A.E."/>
            <person name="De Bivort B.L."/>
            <person name="Kasson M.T."/>
            <person name="De Fine Licht H.H."/>
            <person name="Stajich J.E."/>
        </authorList>
    </citation>
    <scope>NUCLEOTIDE SEQUENCE</scope>
    <source>
        <strain evidence="1">Berkeley</strain>
    </source>
</reference>
<accession>A0ACC2UIX2</accession>
<dbReference type="Proteomes" id="UP001165960">
    <property type="component" value="Unassembled WGS sequence"/>
</dbReference>
<sequence>MVLGLNPEPNFWRPASSGDQAFGCLQPINSIPVSKVDANLLGCEFLPTSQSFARKLLVPDYGSLPKVTTCNTGSLDGKISNPINDEFLGPAPTQSDTCPANLPYTIATNDNLPAPDAGNFPKILTHDTDRLLGKISKSTNENCPEPAQIPGNGVVPAYLPNTNYQVVKQKRLKAYSAEIANSNPPVPDFTLPKLKKPD</sequence>
<organism evidence="1 2">
    <name type="scientific">Entomophthora muscae</name>
    <dbReference type="NCBI Taxonomy" id="34485"/>
    <lineage>
        <taxon>Eukaryota</taxon>
        <taxon>Fungi</taxon>
        <taxon>Fungi incertae sedis</taxon>
        <taxon>Zoopagomycota</taxon>
        <taxon>Entomophthoromycotina</taxon>
        <taxon>Entomophthoromycetes</taxon>
        <taxon>Entomophthorales</taxon>
        <taxon>Entomophthoraceae</taxon>
        <taxon>Entomophthora</taxon>
    </lineage>
</organism>